<dbReference type="PANTHER" id="PTHR38471">
    <property type="entry name" value="FOUR HELIX BUNDLE PROTEIN"/>
    <property type="match status" value="1"/>
</dbReference>
<dbReference type="Pfam" id="PF05635">
    <property type="entry name" value="23S_rRNA_IVP"/>
    <property type="match status" value="1"/>
</dbReference>
<protein>
    <submittedName>
        <fullName evidence="1">Four helix bundle protein</fullName>
    </submittedName>
</protein>
<dbReference type="InterPro" id="IPR012657">
    <property type="entry name" value="23S_rRNA-intervening_sequence"/>
</dbReference>
<sequence length="127" mass="14580">MKFEDLNAWKRAARLCADIYRSFQGSRDFGFRDQITRSSLSIASNIAEGYERDSMKEKSRFLSYAKGSCGELRTQIYIGMEIGYIGKEQGKQWAEETRELSRMLYALMKGAREQDIKGQGNQDRGTP</sequence>
<keyword evidence="2" id="KW-1185">Reference proteome</keyword>
<dbReference type="Gene3D" id="1.20.1440.60">
    <property type="entry name" value="23S rRNA-intervening sequence"/>
    <property type="match status" value="1"/>
</dbReference>
<gene>
    <name evidence="1" type="ORF">ABE957_06185</name>
</gene>
<dbReference type="InterPro" id="IPR036583">
    <property type="entry name" value="23S_rRNA_IVS_sf"/>
</dbReference>
<dbReference type="RefSeq" id="WP_349757803.1">
    <property type="nucleotide sequence ID" value="NZ_JBEGCI010000004.1"/>
</dbReference>
<accession>A0ABV1N3F4</accession>
<evidence type="ECO:0000313" key="2">
    <source>
        <dbReference type="Proteomes" id="UP001472978"/>
    </source>
</evidence>
<dbReference type="EMBL" id="JBEGCI010000004">
    <property type="protein sequence ID" value="MEQ6888259.1"/>
    <property type="molecule type" value="Genomic_DNA"/>
</dbReference>
<dbReference type="Proteomes" id="UP001472978">
    <property type="component" value="Unassembled WGS sequence"/>
</dbReference>
<proteinExistence type="predicted"/>
<comment type="caution">
    <text evidence="1">The sequence shown here is derived from an EMBL/GenBank/DDBJ whole genome shotgun (WGS) entry which is preliminary data.</text>
</comment>
<dbReference type="NCBIfam" id="NF008912">
    <property type="entry name" value="PRK12275.1-6"/>
    <property type="match status" value="1"/>
</dbReference>
<name>A0ABV1N3F4_9GAMM</name>
<reference evidence="1 2" key="1">
    <citation type="submission" date="2024-05" db="EMBL/GenBank/DDBJ databases">
        <title>Halomonas sp. CS7 16S ribosomal RNA gene Genome sequencing and assembly.</title>
        <authorList>
            <person name="Yook S."/>
        </authorList>
    </citation>
    <scope>NUCLEOTIDE SEQUENCE [LARGE SCALE GENOMIC DNA]</scope>
    <source>
        <strain evidence="1 2">CS7</strain>
    </source>
</reference>
<dbReference type="CDD" id="cd16377">
    <property type="entry name" value="23S_rRNA_IVP_like"/>
    <property type="match status" value="1"/>
</dbReference>
<evidence type="ECO:0000313" key="1">
    <source>
        <dbReference type="EMBL" id="MEQ6888259.1"/>
    </source>
</evidence>
<dbReference type="NCBIfam" id="TIGR02436">
    <property type="entry name" value="four helix bundle protein"/>
    <property type="match status" value="1"/>
</dbReference>
<organism evidence="1 2">
    <name type="scientific">Halomonas pelophila</name>
    <dbReference type="NCBI Taxonomy" id="3151122"/>
    <lineage>
        <taxon>Bacteria</taxon>
        <taxon>Pseudomonadati</taxon>
        <taxon>Pseudomonadota</taxon>
        <taxon>Gammaproteobacteria</taxon>
        <taxon>Oceanospirillales</taxon>
        <taxon>Halomonadaceae</taxon>
        <taxon>Halomonas</taxon>
    </lineage>
</organism>
<dbReference type="PANTHER" id="PTHR38471:SF2">
    <property type="entry name" value="FOUR HELIX BUNDLE PROTEIN"/>
    <property type="match status" value="1"/>
</dbReference>
<dbReference type="SUPFAM" id="SSF158446">
    <property type="entry name" value="IVS-encoded protein-like"/>
    <property type="match status" value="1"/>
</dbReference>